<organism evidence="1 2">
    <name type="scientific">Methanofollis aquaemaris</name>
    <dbReference type="NCBI Taxonomy" id="126734"/>
    <lineage>
        <taxon>Archaea</taxon>
        <taxon>Methanobacteriati</taxon>
        <taxon>Methanobacteriota</taxon>
        <taxon>Stenosarchaea group</taxon>
        <taxon>Methanomicrobia</taxon>
        <taxon>Methanomicrobiales</taxon>
        <taxon>Methanomicrobiaceae</taxon>
        <taxon>Methanofollis</taxon>
    </lineage>
</organism>
<protein>
    <recommendedName>
        <fullName evidence="3">Transposase</fullName>
    </recommendedName>
</protein>
<dbReference type="KEGG" id="maqe:RJ40_10430"/>
<reference evidence="1" key="2">
    <citation type="submission" date="2019-02" db="EMBL/GenBank/DDBJ databases">
        <authorList>
            <person name="Chen S.-C."/>
            <person name="Chien H.-H."/>
            <person name="Lai M.-C."/>
        </authorList>
    </citation>
    <scope>NUCLEOTIDE SEQUENCE</scope>
    <source>
        <strain evidence="1">N2F9704</strain>
    </source>
</reference>
<dbReference type="AlphaFoldDB" id="A0A8A3S7P4"/>
<keyword evidence="2" id="KW-1185">Reference proteome</keyword>
<name>A0A8A3S7P4_9EURY</name>
<reference evidence="1" key="1">
    <citation type="journal article" date="2001" name="Int. J. Syst. Evol. Microbiol.">
        <title>Methanofollis aquaemaris sp. nov., a methanogen isolated from an aquaculture fish pond.</title>
        <authorList>
            <person name="Lai M.C."/>
            <person name="Chen S.C."/>
        </authorList>
    </citation>
    <scope>NUCLEOTIDE SEQUENCE</scope>
    <source>
        <strain evidence="1">N2F9704</strain>
    </source>
</reference>
<dbReference type="GeneID" id="76424783"/>
<evidence type="ECO:0008006" key="3">
    <source>
        <dbReference type="Google" id="ProtNLM"/>
    </source>
</evidence>
<dbReference type="EMBL" id="CP036172">
    <property type="protein sequence ID" value="QSZ67879.1"/>
    <property type="molecule type" value="Genomic_DNA"/>
</dbReference>
<sequence>MKCKTIPERKPFAAMRYNQRVITVNLVRGLATIASVKGRIKATFPISEYHRQYLSWKVTTSTLSYDRRKKVFYLHISMEHPDVEPVQEVKVLGIDRGIVNVFDICAMLNTDLRLGVPGTDEI</sequence>
<dbReference type="Proteomes" id="UP001042704">
    <property type="component" value="Chromosome"/>
</dbReference>
<evidence type="ECO:0000313" key="2">
    <source>
        <dbReference type="Proteomes" id="UP001042704"/>
    </source>
</evidence>
<accession>A0A8A3S7P4</accession>
<dbReference type="RefSeq" id="WP_265580796.1">
    <property type="nucleotide sequence ID" value="NZ_CP036172.1"/>
</dbReference>
<gene>
    <name evidence="1" type="ORF">RJ40_10430</name>
</gene>
<proteinExistence type="predicted"/>
<evidence type="ECO:0000313" key="1">
    <source>
        <dbReference type="EMBL" id="QSZ67879.1"/>
    </source>
</evidence>